<dbReference type="PANTHER" id="PTHR10165:SF35">
    <property type="entry name" value="RE23632P"/>
    <property type="match status" value="1"/>
</dbReference>
<keyword evidence="9" id="KW-1185">Reference proteome</keyword>
<protein>
    <submittedName>
        <fullName evidence="8">PLPP4 protein</fullName>
    </submittedName>
</protein>
<evidence type="ECO:0000256" key="5">
    <source>
        <dbReference type="ARBA" id="ARBA00023136"/>
    </source>
</evidence>
<proteinExistence type="inferred from homology"/>
<feature type="transmembrane region" description="Helical" evidence="6">
    <location>
        <begin position="218"/>
        <end position="236"/>
    </location>
</feature>
<feature type="transmembrane region" description="Helical" evidence="6">
    <location>
        <begin position="193"/>
        <end position="212"/>
    </location>
</feature>
<reference evidence="8" key="1">
    <citation type="submission" date="2022-01" db="EMBL/GenBank/DDBJ databases">
        <authorList>
            <person name="Braso-Vives M."/>
        </authorList>
    </citation>
    <scope>NUCLEOTIDE SEQUENCE</scope>
</reference>
<dbReference type="SMART" id="SM00014">
    <property type="entry name" value="acidPPc"/>
    <property type="match status" value="1"/>
</dbReference>
<name>A0A8J9ZMY8_BRALA</name>
<dbReference type="GO" id="GO:0006644">
    <property type="term" value="P:phospholipid metabolic process"/>
    <property type="evidence" value="ECO:0007669"/>
    <property type="project" value="UniProtKB-UniPathway"/>
</dbReference>
<dbReference type="GO" id="GO:0016020">
    <property type="term" value="C:membrane"/>
    <property type="evidence" value="ECO:0007669"/>
    <property type="project" value="UniProtKB-SubCell"/>
</dbReference>
<dbReference type="UniPathway" id="UPA00085"/>
<comment type="similarity">
    <text evidence="2">Belongs to the PA-phosphatase related phosphoesterase family.</text>
</comment>
<dbReference type="Pfam" id="PF01569">
    <property type="entry name" value="PAP2"/>
    <property type="match status" value="1"/>
</dbReference>
<organism evidence="8 9">
    <name type="scientific">Branchiostoma lanceolatum</name>
    <name type="common">Common lancelet</name>
    <name type="synonym">Amphioxus lanceolatum</name>
    <dbReference type="NCBI Taxonomy" id="7740"/>
    <lineage>
        <taxon>Eukaryota</taxon>
        <taxon>Metazoa</taxon>
        <taxon>Chordata</taxon>
        <taxon>Cephalochordata</taxon>
        <taxon>Leptocardii</taxon>
        <taxon>Amphioxiformes</taxon>
        <taxon>Branchiostomatidae</taxon>
        <taxon>Branchiostoma</taxon>
    </lineage>
</organism>
<feature type="transmembrane region" description="Helical" evidence="6">
    <location>
        <begin position="16"/>
        <end position="35"/>
    </location>
</feature>
<dbReference type="GO" id="GO:0008195">
    <property type="term" value="F:phosphatidate phosphatase activity"/>
    <property type="evidence" value="ECO:0007669"/>
    <property type="project" value="TreeGrafter"/>
</dbReference>
<dbReference type="Gene3D" id="1.20.144.10">
    <property type="entry name" value="Phosphatidic acid phosphatase type 2/haloperoxidase"/>
    <property type="match status" value="1"/>
</dbReference>
<evidence type="ECO:0000256" key="6">
    <source>
        <dbReference type="SAM" id="Phobius"/>
    </source>
</evidence>
<evidence type="ECO:0000313" key="8">
    <source>
        <dbReference type="EMBL" id="CAH1257681.1"/>
    </source>
</evidence>
<feature type="transmembrane region" description="Helical" evidence="6">
    <location>
        <begin position="99"/>
        <end position="119"/>
    </location>
</feature>
<gene>
    <name evidence="8" type="primary">PLPP4</name>
    <name evidence="8" type="ORF">BLAG_LOCUS15511</name>
</gene>
<evidence type="ECO:0000256" key="4">
    <source>
        <dbReference type="ARBA" id="ARBA00022989"/>
    </source>
</evidence>
<dbReference type="GO" id="GO:0046839">
    <property type="term" value="P:phospholipid dephosphorylation"/>
    <property type="evidence" value="ECO:0007669"/>
    <property type="project" value="TreeGrafter"/>
</dbReference>
<dbReference type="OrthoDB" id="10030083at2759"/>
<comment type="subcellular location">
    <subcellularLocation>
        <location evidence="1">Membrane</location>
        <topology evidence="1">Multi-pass membrane protein</topology>
    </subcellularLocation>
</comment>
<dbReference type="PANTHER" id="PTHR10165">
    <property type="entry name" value="LIPID PHOSPHATE PHOSPHATASE"/>
    <property type="match status" value="1"/>
</dbReference>
<keyword evidence="3 6" id="KW-0812">Transmembrane</keyword>
<feature type="transmembrane region" description="Helical" evidence="6">
    <location>
        <begin position="68"/>
        <end position="87"/>
    </location>
</feature>
<feature type="transmembrane region" description="Helical" evidence="6">
    <location>
        <begin position="163"/>
        <end position="181"/>
    </location>
</feature>
<dbReference type="InterPro" id="IPR036938">
    <property type="entry name" value="PAP2/HPO_sf"/>
</dbReference>
<dbReference type="InterPro" id="IPR043216">
    <property type="entry name" value="PAP-like"/>
</dbReference>
<keyword evidence="5 6" id="KW-0472">Membrane</keyword>
<dbReference type="EMBL" id="OV696688">
    <property type="protein sequence ID" value="CAH1257681.1"/>
    <property type="molecule type" value="Genomic_DNA"/>
</dbReference>
<feature type="domain" description="Phosphatidic acid phosphatase type 2/haloperoxidase" evidence="7">
    <location>
        <begin position="98"/>
        <end position="236"/>
    </location>
</feature>
<evidence type="ECO:0000256" key="3">
    <source>
        <dbReference type="ARBA" id="ARBA00022692"/>
    </source>
</evidence>
<dbReference type="SUPFAM" id="SSF48317">
    <property type="entry name" value="Acid phosphatase/Vanadium-dependent haloperoxidase"/>
    <property type="match status" value="1"/>
</dbReference>
<evidence type="ECO:0000256" key="1">
    <source>
        <dbReference type="ARBA" id="ARBA00004141"/>
    </source>
</evidence>
<evidence type="ECO:0000256" key="2">
    <source>
        <dbReference type="ARBA" id="ARBA00008816"/>
    </source>
</evidence>
<keyword evidence="4 6" id="KW-1133">Transmembrane helix</keyword>
<sequence>MDFVSACHRCTMARQAAYIVSELVVRILLLVIFLITEDMIPFIREIQPEERWLYKYPHIQHDAVPSRVMFAIAISAPLIVVIVYSTVKRDKIEAFQGILAVTLALVLNGVVTNTVKLMYGRPRPDFFSRCFPDGKWSKDMKCTGDPDTIIEGRKSFPSGHSSFSFTGLTFAALYLAGKLHCFQGKGRGQSWRLLLAGLPLLGATMIAVSRTSDYRHHWQDIAVGSAMGLLMAYTIYRQYYPALSKPCCDMPHVAITPLADSALSNYDVDQDTLIQVKTSDSAIKMI</sequence>
<dbReference type="CDD" id="cd03390">
    <property type="entry name" value="PAP2_containing_1_like"/>
    <property type="match status" value="1"/>
</dbReference>
<evidence type="ECO:0000313" key="9">
    <source>
        <dbReference type="Proteomes" id="UP000838412"/>
    </source>
</evidence>
<dbReference type="Proteomes" id="UP000838412">
    <property type="component" value="Chromosome 3"/>
</dbReference>
<evidence type="ECO:0000259" key="7">
    <source>
        <dbReference type="SMART" id="SM00014"/>
    </source>
</evidence>
<accession>A0A8J9ZMY8</accession>
<dbReference type="InterPro" id="IPR000326">
    <property type="entry name" value="PAP2/HPO"/>
</dbReference>
<dbReference type="AlphaFoldDB" id="A0A8J9ZMY8"/>